<evidence type="ECO:0000313" key="2">
    <source>
        <dbReference type="Proteomes" id="UP000053398"/>
    </source>
</evidence>
<sequence length="239" mass="27183">MSDLVELAIEAHGGLERFSRFSSLTARLHQGGVLWGLKGKPTVLEDCHVRVDLTRERVSHWPFAPTRNHSVFTPDRVTIETPDGAVVEELDEPRTSFAGYEMETPWSDAQVAYFSGYTMWTYLTSPFLLKQPGVTSEEIEPWQENGEEWRRLRVVFPDTIATHSAVQTYYFDGSGLLVRHDYEVDIQGSNPAARYLIDPVQVQGITLPSKLRIYPRQPDNTPAPEPLIVSVDLSDYRFE</sequence>
<protein>
    <submittedName>
        <fullName evidence="1">Uncharacterized protein</fullName>
    </submittedName>
</protein>
<accession>A0A101PV83</accession>
<dbReference type="EMBL" id="LMWP01000044">
    <property type="protein sequence ID" value="KUN18275.1"/>
    <property type="molecule type" value="Genomic_DNA"/>
</dbReference>
<comment type="caution">
    <text evidence="1">The sequence shown here is derived from an EMBL/GenBank/DDBJ whole genome shotgun (WGS) entry which is preliminary data.</text>
</comment>
<dbReference type="RefSeq" id="WP_059265929.1">
    <property type="nucleotide sequence ID" value="NZ_KQ948367.1"/>
</dbReference>
<reference evidence="1 2" key="1">
    <citation type="submission" date="2015-10" db="EMBL/GenBank/DDBJ databases">
        <title>Draft genome sequence of Streptomyces corchorusii DSM 40340, type strain for the species Streptomyces corchorusii.</title>
        <authorList>
            <person name="Ruckert C."/>
            <person name="Winkler A."/>
            <person name="Kalinowski J."/>
            <person name="Kampfer P."/>
            <person name="Glaeser S."/>
        </authorList>
    </citation>
    <scope>NUCLEOTIDE SEQUENCE [LARGE SCALE GENOMIC DNA]</scope>
    <source>
        <strain evidence="1 2">DSM 40340</strain>
    </source>
</reference>
<keyword evidence="2" id="KW-1185">Reference proteome</keyword>
<gene>
    <name evidence="1" type="ORF">AQJ11_34995</name>
</gene>
<evidence type="ECO:0000313" key="1">
    <source>
        <dbReference type="EMBL" id="KUN18275.1"/>
    </source>
</evidence>
<proteinExistence type="predicted"/>
<dbReference type="Proteomes" id="UP000053398">
    <property type="component" value="Unassembled WGS sequence"/>
</dbReference>
<dbReference type="AlphaFoldDB" id="A0A101PV83"/>
<name>A0A101PV83_STRCK</name>
<organism evidence="1 2">
    <name type="scientific">Streptomyces corchorusii</name>
    <name type="common">Streptomyces chibaensis</name>
    <dbReference type="NCBI Taxonomy" id="1903"/>
    <lineage>
        <taxon>Bacteria</taxon>
        <taxon>Bacillati</taxon>
        <taxon>Actinomycetota</taxon>
        <taxon>Actinomycetes</taxon>
        <taxon>Kitasatosporales</taxon>
        <taxon>Streptomycetaceae</taxon>
        <taxon>Streptomyces</taxon>
    </lineage>
</organism>